<evidence type="ECO:0000256" key="4">
    <source>
        <dbReference type="ARBA" id="ARBA00022840"/>
    </source>
</evidence>
<dbReference type="CDD" id="cd14014">
    <property type="entry name" value="STKc_PknB_like"/>
    <property type="match status" value="1"/>
</dbReference>
<evidence type="ECO:0000256" key="3">
    <source>
        <dbReference type="ARBA" id="ARBA00022777"/>
    </source>
</evidence>
<keyword evidence="7" id="KW-1133">Transmembrane helix</keyword>
<dbReference type="PROSITE" id="PS00107">
    <property type="entry name" value="PROTEIN_KINASE_ATP"/>
    <property type="match status" value="1"/>
</dbReference>
<evidence type="ECO:0000313" key="9">
    <source>
        <dbReference type="EMBL" id="BBM83683.1"/>
    </source>
</evidence>
<feature type="compositionally biased region" description="Polar residues" evidence="6">
    <location>
        <begin position="316"/>
        <end position="329"/>
    </location>
</feature>
<evidence type="ECO:0000256" key="5">
    <source>
        <dbReference type="PROSITE-ProRule" id="PRU10141"/>
    </source>
</evidence>
<dbReference type="OrthoDB" id="6111975at2"/>
<evidence type="ECO:0000256" key="1">
    <source>
        <dbReference type="ARBA" id="ARBA00022679"/>
    </source>
</evidence>
<dbReference type="InterPro" id="IPR000719">
    <property type="entry name" value="Prot_kinase_dom"/>
</dbReference>
<dbReference type="AlphaFoldDB" id="A0A5S9IKR7"/>
<dbReference type="PROSITE" id="PS00108">
    <property type="entry name" value="PROTEIN_KINASE_ST"/>
    <property type="match status" value="1"/>
</dbReference>
<dbReference type="EMBL" id="AP019860">
    <property type="protein sequence ID" value="BBM83683.1"/>
    <property type="molecule type" value="Genomic_DNA"/>
</dbReference>
<keyword evidence="3 9" id="KW-0418">Kinase</keyword>
<dbReference type="KEGG" id="uam:UABAM_02036"/>
<dbReference type="PANTHER" id="PTHR24348:SF22">
    <property type="entry name" value="NON-SPECIFIC SERINE_THREONINE PROTEIN KINASE"/>
    <property type="match status" value="1"/>
</dbReference>
<dbReference type="InterPro" id="IPR008271">
    <property type="entry name" value="Ser/Thr_kinase_AS"/>
</dbReference>
<name>A0A5S9IKR7_UABAM</name>
<evidence type="ECO:0000313" key="10">
    <source>
        <dbReference type="Proteomes" id="UP000326354"/>
    </source>
</evidence>
<proteinExistence type="predicted"/>
<keyword evidence="4 5" id="KW-0067">ATP-binding</keyword>
<keyword evidence="1" id="KW-0808">Transferase</keyword>
<dbReference type="GO" id="GO:0005829">
    <property type="term" value="C:cytosol"/>
    <property type="evidence" value="ECO:0007669"/>
    <property type="project" value="TreeGrafter"/>
</dbReference>
<evidence type="ECO:0000256" key="6">
    <source>
        <dbReference type="SAM" id="MobiDB-lite"/>
    </source>
</evidence>
<dbReference type="SUPFAM" id="SSF56112">
    <property type="entry name" value="Protein kinase-like (PK-like)"/>
    <property type="match status" value="1"/>
</dbReference>
<protein>
    <submittedName>
        <fullName evidence="9">Protein kinase</fullName>
    </submittedName>
</protein>
<gene>
    <name evidence="9" type="ORF">UABAM_02036</name>
</gene>
<reference evidence="9 10" key="1">
    <citation type="submission" date="2019-08" db="EMBL/GenBank/DDBJ databases">
        <title>Complete genome sequence of Candidatus Uab amorphum.</title>
        <authorList>
            <person name="Shiratori T."/>
            <person name="Suzuki S."/>
            <person name="Kakizawa Y."/>
            <person name="Ishida K."/>
        </authorList>
    </citation>
    <scope>NUCLEOTIDE SEQUENCE [LARGE SCALE GENOMIC DNA]</scope>
    <source>
        <strain evidence="9 10">SRT547</strain>
    </source>
</reference>
<feature type="region of interest" description="Disordered" evidence="6">
    <location>
        <begin position="312"/>
        <end position="331"/>
    </location>
</feature>
<sequence>MILKDRYKIEKRIGEGAMAKVYLAMDTQHNRPVAIKQISPPPEMFDVHTAIKRFEREYQFLSSINHPNIIRAYDFFEHQSHTFMVLEYVQGFTLEHVFRNYPRPDLKRLVNLALHIAYGVEVINLAGILHRDLKPSNIIVNNRGIKILDLGIGKHMNIDVTRLSEHGSFIGTIEYASPDQFSGKVTANSDVFSLGVILYQLFTWQPHSPFLEHDIPSTLTKIVTQDLPSLVHVLPPQLYNENKPFYDDFSRLLTHALQKGSDDRIADAMTFVAKLETITKGHIYHQITPQEVYQTLSAQARDELKQIGDRHGRTLPQASQKKPQTSLGQTRVRRRRMEAQKRNKAFKWLVLSTAILLVIVTGVIWYFS</sequence>
<dbReference type="Pfam" id="PF00069">
    <property type="entry name" value="Pkinase"/>
    <property type="match status" value="1"/>
</dbReference>
<dbReference type="RefSeq" id="WP_151967875.1">
    <property type="nucleotide sequence ID" value="NZ_AP019860.1"/>
</dbReference>
<keyword evidence="2 5" id="KW-0547">Nucleotide-binding</keyword>
<dbReference type="GO" id="GO:0000407">
    <property type="term" value="C:phagophore assembly site"/>
    <property type="evidence" value="ECO:0007669"/>
    <property type="project" value="TreeGrafter"/>
</dbReference>
<accession>A0A5S9IKR7</accession>
<evidence type="ECO:0000256" key="7">
    <source>
        <dbReference type="SAM" id="Phobius"/>
    </source>
</evidence>
<dbReference type="GO" id="GO:0016020">
    <property type="term" value="C:membrane"/>
    <property type="evidence" value="ECO:0007669"/>
    <property type="project" value="TreeGrafter"/>
</dbReference>
<feature type="transmembrane region" description="Helical" evidence="7">
    <location>
        <begin position="345"/>
        <end position="367"/>
    </location>
</feature>
<dbReference type="GO" id="GO:0005776">
    <property type="term" value="C:autophagosome"/>
    <property type="evidence" value="ECO:0007669"/>
    <property type="project" value="TreeGrafter"/>
</dbReference>
<dbReference type="InterPro" id="IPR017441">
    <property type="entry name" value="Protein_kinase_ATP_BS"/>
</dbReference>
<keyword evidence="7" id="KW-0812">Transmembrane</keyword>
<evidence type="ECO:0000256" key="2">
    <source>
        <dbReference type="ARBA" id="ARBA00022741"/>
    </source>
</evidence>
<dbReference type="GO" id="GO:0005524">
    <property type="term" value="F:ATP binding"/>
    <property type="evidence" value="ECO:0007669"/>
    <property type="project" value="UniProtKB-UniRule"/>
</dbReference>
<dbReference type="Gene3D" id="1.10.510.10">
    <property type="entry name" value="Transferase(Phosphotransferase) domain 1"/>
    <property type="match status" value="1"/>
</dbReference>
<keyword evidence="10" id="KW-1185">Reference proteome</keyword>
<dbReference type="Proteomes" id="UP000326354">
    <property type="component" value="Chromosome"/>
</dbReference>
<dbReference type="PANTHER" id="PTHR24348">
    <property type="entry name" value="SERINE/THREONINE-PROTEIN KINASE UNC-51-RELATED"/>
    <property type="match status" value="1"/>
</dbReference>
<dbReference type="InterPro" id="IPR011009">
    <property type="entry name" value="Kinase-like_dom_sf"/>
</dbReference>
<dbReference type="GO" id="GO:0004674">
    <property type="term" value="F:protein serine/threonine kinase activity"/>
    <property type="evidence" value="ECO:0007669"/>
    <property type="project" value="InterPro"/>
</dbReference>
<dbReference type="SMART" id="SM00220">
    <property type="entry name" value="S_TKc"/>
    <property type="match status" value="1"/>
</dbReference>
<feature type="domain" description="Protein kinase" evidence="8">
    <location>
        <begin position="7"/>
        <end position="285"/>
    </location>
</feature>
<dbReference type="InterPro" id="IPR045269">
    <property type="entry name" value="Atg1-like"/>
</dbReference>
<dbReference type="Gene3D" id="3.30.200.20">
    <property type="entry name" value="Phosphorylase Kinase, domain 1"/>
    <property type="match status" value="1"/>
</dbReference>
<feature type="binding site" evidence="5">
    <location>
        <position position="36"/>
    </location>
    <ligand>
        <name>ATP</name>
        <dbReference type="ChEBI" id="CHEBI:30616"/>
    </ligand>
</feature>
<evidence type="ECO:0000259" key="8">
    <source>
        <dbReference type="PROSITE" id="PS50011"/>
    </source>
</evidence>
<organism evidence="9 10">
    <name type="scientific">Uabimicrobium amorphum</name>
    <dbReference type="NCBI Taxonomy" id="2596890"/>
    <lineage>
        <taxon>Bacteria</taxon>
        <taxon>Pseudomonadati</taxon>
        <taxon>Planctomycetota</taxon>
        <taxon>Candidatus Uabimicrobiia</taxon>
        <taxon>Candidatus Uabimicrobiales</taxon>
        <taxon>Candidatus Uabimicrobiaceae</taxon>
        <taxon>Candidatus Uabimicrobium</taxon>
    </lineage>
</organism>
<keyword evidence="7" id="KW-0472">Membrane</keyword>
<dbReference type="PROSITE" id="PS50011">
    <property type="entry name" value="PROTEIN_KINASE_DOM"/>
    <property type="match status" value="1"/>
</dbReference>